<evidence type="ECO:0000256" key="4">
    <source>
        <dbReference type="ARBA" id="ARBA00023242"/>
    </source>
</evidence>
<dbReference type="Proteomes" id="UP000604046">
    <property type="component" value="Unassembled WGS sequence"/>
</dbReference>
<feature type="region of interest" description="Disordered" evidence="7">
    <location>
        <begin position="175"/>
        <end position="264"/>
    </location>
</feature>
<keyword evidence="3" id="KW-0698">rRNA processing</keyword>
<dbReference type="PANTHER" id="PTHR17039">
    <property type="entry name" value="U3 SMALL NUCLEOLAR RIBONUCLEOPROTEIN PROTEIN MPP10"/>
    <property type="match status" value="1"/>
</dbReference>
<evidence type="ECO:0000256" key="1">
    <source>
        <dbReference type="ARBA" id="ARBA00004604"/>
    </source>
</evidence>
<evidence type="ECO:0000313" key="9">
    <source>
        <dbReference type="Proteomes" id="UP000604046"/>
    </source>
</evidence>
<feature type="compositionally biased region" description="Basic and acidic residues" evidence="7">
    <location>
        <begin position="366"/>
        <end position="388"/>
    </location>
</feature>
<feature type="region of interest" description="Disordered" evidence="7">
    <location>
        <begin position="122"/>
        <end position="148"/>
    </location>
</feature>
<dbReference type="InterPro" id="IPR012173">
    <property type="entry name" value="Mpp10"/>
</dbReference>
<feature type="region of interest" description="Disordered" evidence="7">
    <location>
        <begin position="277"/>
        <end position="388"/>
    </location>
</feature>
<feature type="compositionally biased region" description="Acidic residues" evidence="7">
    <location>
        <begin position="347"/>
        <end position="365"/>
    </location>
</feature>
<keyword evidence="2" id="KW-0690">Ribosome biogenesis</keyword>
<evidence type="ECO:0000256" key="7">
    <source>
        <dbReference type="SAM" id="MobiDB-lite"/>
    </source>
</evidence>
<name>A0A812PHJ4_9DINO</name>
<keyword evidence="9" id="KW-1185">Reference proteome</keyword>
<feature type="compositionally biased region" description="Acidic residues" evidence="7">
    <location>
        <begin position="247"/>
        <end position="264"/>
    </location>
</feature>
<keyword evidence="4" id="KW-0539">Nucleus</keyword>
<comment type="caution">
    <text evidence="8">The sequence shown here is derived from an EMBL/GenBank/DDBJ whole genome shotgun (WGS) entry which is preliminary data.</text>
</comment>
<organism evidence="8 9">
    <name type="scientific">Symbiodinium natans</name>
    <dbReference type="NCBI Taxonomy" id="878477"/>
    <lineage>
        <taxon>Eukaryota</taxon>
        <taxon>Sar</taxon>
        <taxon>Alveolata</taxon>
        <taxon>Dinophyceae</taxon>
        <taxon>Suessiales</taxon>
        <taxon>Symbiodiniaceae</taxon>
        <taxon>Symbiodinium</taxon>
    </lineage>
</organism>
<dbReference type="GO" id="GO:0005732">
    <property type="term" value="C:sno(s)RNA-containing ribonucleoprotein complex"/>
    <property type="evidence" value="ECO:0007669"/>
    <property type="project" value="InterPro"/>
</dbReference>
<comment type="similarity">
    <text evidence="6">Belongs to the MPP10 family.</text>
</comment>
<sequence>MAASGGDLAGALQEAAAKVSEIIARAEWLLDPTSPESKAAAEGARSFVKLFFDEGQVRSPETLRSTAKDLPRLVVDGFDREQIWEEVEVQNVPLRQHLRKRVSKLAVAPKGAIDLTLATSQTSQAVAEEGEDAAGEAMEELPAETPTKPTTCPACGNKYLEDAIFCRKCGRKRDEVDEAESKDSSKKGAPKAEAADEQEEALGDVPQDEADKAGVGTRDQAEEDFFSLEDMEKFADIADKGTMRLDEDAEESDFDLLEAGDADGDDEAANVTFADFFGAPDGKVSKPAAEKAAKASQGESAGEEELEEEEGEEEEEEEDAEPGALGELDEEEKALEAQLKALQAQGNEDDEGEEEEEKEIDEEGEVTGKEDDGGGKSSSKGKERSLYEMDRRLQSLEEEVRKLEEEQLQEKSWEMKGEVTARHRPLNSLLEVALDQPMTHFAARRAEETGGDAELDEQASTCSAILTLLSSRPLADVTGIADNAV</sequence>
<evidence type="ECO:0000256" key="2">
    <source>
        <dbReference type="ARBA" id="ARBA00022517"/>
    </source>
</evidence>
<feature type="compositionally biased region" description="Acidic residues" evidence="7">
    <location>
        <begin position="301"/>
        <end position="333"/>
    </location>
</feature>
<accession>A0A812PHJ4</accession>
<evidence type="ECO:0008006" key="10">
    <source>
        <dbReference type="Google" id="ProtNLM"/>
    </source>
</evidence>
<evidence type="ECO:0000256" key="3">
    <source>
        <dbReference type="ARBA" id="ARBA00022552"/>
    </source>
</evidence>
<proteinExistence type="inferred from homology"/>
<feature type="compositionally biased region" description="Acidic residues" evidence="7">
    <location>
        <begin position="128"/>
        <end position="142"/>
    </location>
</feature>
<gene>
    <name evidence="8" type="ORF">SNAT2548_LOCUS17990</name>
</gene>
<dbReference type="AlphaFoldDB" id="A0A812PHJ4"/>
<protein>
    <recommendedName>
        <fullName evidence="10">Zinc-ribbon domain-containing protein</fullName>
    </recommendedName>
</protein>
<evidence type="ECO:0000256" key="5">
    <source>
        <dbReference type="ARBA" id="ARBA00023274"/>
    </source>
</evidence>
<dbReference type="GO" id="GO:0032040">
    <property type="term" value="C:small-subunit processome"/>
    <property type="evidence" value="ECO:0007669"/>
    <property type="project" value="TreeGrafter"/>
</dbReference>
<dbReference type="PANTHER" id="PTHR17039:SF0">
    <property type="entry name" value="U3 SMALL NUCLEOLAR RIBONUCLEOPROTEIN PROTEIN MPP10"/>
    <property type="match status" value="1"/>
</dbReference>
<keyword evidence="5" id="KW-0687">Ribonucleoprotein</keyword>
<feature type="compositionally biased region" description="Basic and acidic residues" evidence="7">
    <location>
        <begin position="230"/>
        <end position="246"/>
    </location>
</feature>
<comment type="subcellular location">
    <subcellularLocation>
        <location evidence="1">Nucleus</location>
        <location evidence="1">Nucleolus</location>
    </subcellularLocation>
</comment>
<reference evidence="8" key="1">
    <citation type="submission" date="2021-02" db="EMBL/GenBank/DDBJ databases">
        <authorList>
            <person name="Dougan E. K."/>
            <person name="Rhodes N."/>
            <person name="Thang M."/>
            <person name="Chan C."/>
        </authorList>
    </citation>
    <scope>NUCLEOTIDE SEQUENCE</scope>
</reference>
<dbReference type="GO" id="GO:0006364">
    <property type="term" value="P:rRNA processing"/>
    <property type="evidence" value="ECO:0007669"/>
    <property type="project" value="UniProtKB-KW"/>
</dbReference>
<dbReference type="Pfam" id="PF04006">
    <property type="entry name" value="Mpp10"/>
    <property type="match status" value="1"/>
</dbReference>
<evidence type="ECO:0000256" key="6">
    <source>
        <dbReference type="ARBA" id="ARBA00029455"/>
    </source>
</evidence>
<feature type="compositionally biased region" description="Low complexity" evidence="7">
    <location>
        <begin position="336"/>
        <end position="346"/>
    </location>
</feature>
<dbReference type="EMBL" id="CAJNDS010002130">
    <property type="protein sequence ID" value="CAE7343512.1"/>
    <property type="molecule type" value="Genomic_DNA"/>
</dbReference>
<dbReference type="GO" id="GO:0034457">
    <property type="term" value="C:Mpp10 complex"/>
    <property type="evidence" value="ECO:0007669"/>
    <property type="project" value="InterPro"/>
</dbReference>
<feature type="compositionally biased region" description="Basic and acidic residues" evidence="7">
    <location>
        <begin position="175"/>
        <end position="186"/>
    </location>
</feature>
<feature type="compositionally biased region" description="Acidic residues" evidence="7">
    <location>
        <begin position="195"/>
        <end position="208"/>
    </location>
</feature>
<evidence type="ECO:0000313" key="8">
    <source>
        <dbReference type="EMBL" id="CAE7343512.1"/>
    </source>
</evidence>
<dbReference type="OrthoDB" id="445326at2759"/>